<dbReference type="GO" id="GO:0007165">
    <property type="term" value="P:signal transduction"/>
    <property type="evidence" value="ECO:0007669"/>
    <property type="project" value="TreeGrafter"/>
</dbReference>
<dbReference type="InterPro" id="IPR001245">
    <property type="entry name" value="Ser-Thr/Tyr_kinase_cat_dom"/>
</dbReference>
<organism evidence="2">
    <name type="scientific">Medioppia subpectinata</name>
    <dbReference type="NCBI Taxonomy" id="1979941"/>
    <lineage>
        <taxon>Eukaryota</taxon>
        <taxon>Metazoa</taxon>
        <taxon>Ecdysozoa</taxon>
        <taxon>Arthropoda</taxon>
        <taxon>Chelicerata</taxon>
        <taxon>Arachnida</taxon>
        <taxon>Acari</taxon>
        <taxon>Acariformes</taxon>
        <taxon>Sarcoptiformes</taxon>
        <taxon>Oribatida</taxon>
        <taxon>Brachypylina</taxon>
        <taxon>Oppioidea</taxon>
        <taxon>Oppiidae</taxon>
        <taxon>Medioppia</taxon>
    </lineage>
</organism>
<accession>A0A7R9LHJ7</accession>
<gene>
    <name evidence="2" type="ORF">OSB1V03_LOCUS18776</name>
</gene>
<dbReference type="GO" id="GO:0005524">
    <property type="term" value="F:ATP binding"/>
    <property type="evidence" value="ECO:0007669"/>
    <property type="project" value="InterPro"/>
</dbReference>
<dbReference type="Pfam" id="PF07714">
    <property type="entry name" value="PK_Tyr_Ser-Thr"/>
    <property type="match status" value="2"/>
</dbReference>
<feature type="non-terminal residue" evidence="2">
    <location>
        <position position="240"/>
    </location>
</feature>
<reference evidence="2" key="1">
    <citation type="submission" date="2020-11" db="EMBL/GenBank/DDBJ databases">
        <authorList>
            <person name="Tran Van P."/>
        </authorList>
    </citation>
    <scope>NUCLEOTIDE SEQUENCE</scope>
</reference>
<evidence type="ECO:0000259" key="1">
    <source>
        <dbReference type="PROSITE" id="PS50011"/>
    </source>
</evidence>
<dbReference type="AlphaFoldDB" id="A0A7R9LHJ7"/>
<name>A0A7R9LHJ7_9ACAR</name>
<feature type="non-terminal residue" evidence="2">
    <location>
        <position position="1"/>
    </location>
</feature>
<dbReference type="PANTHER" id="PTHR23257">
    <property type="entry name" value="SERINE-THREONINE PROTEIN KINASE"/>
    <property type="match status" value="1"/>
</dbReference>
<keyword evidence="3" id="KW-1185">Reference proteome</keyword>
<dbReference type="InterPro" id="IPR050167">
    <property type="entry name" value="Ser_Thr_protein_kinase"/>
</dbReference>
<sequence length="240" mass="27525">AWMAPEVIRNEPCSEKVDAWMAPEVIRNEPCSEKVDILIICQSFGVVLWELMNCEIPYRDVDSSAIIWGVGNSSLTLPVATKCFPEGFQLLMKQCWNAKARNRPSFKNIIMHIEIAANELVNIEPDEYFKLQIDWREEIQYNEFNESQSITLLHILSFGVVLWELMNCEIPYRDVDSSAIIWGVGNSSLTLPVATKCFPEGFQLLMKQCWNAKARNRPSFKNIIMHIEIAANELVNIEPD</sequence>
<evidence type="ECO:0000313" key="3">
    <source>
        <dbReference type="Proteomes" id="UP000759131"/>
    </source>
</evidence>
<dbReference type="GO" id="GO:0005737">
    <property type="term" value="C:cytoplasm"/>
    <property type="evidence" value="ECO:0007669"/>
    <property type="project" value="TreeGrafter"/>
</dbReference>
<dbReference type="PANTHER" id="PTHR23257:SF981">
    <property type="entry name" value="MITOGEN-ACTIVATED PROTEIN KINASE KINASE KINASE"/>
    <property type="match status" value="1"/>
</dbReference>
<dbReference type="Gene3D" id="1.10.510.10">
    <property type="entry name" value="Transferase(Phosphotransferase) domain 1"/>
    <property type="match status" value="2"/>
</dbReference>
<dbReference type="Proteomes" id="UP000759131">
    <property type="component" value="Unassembled WGS sequence"/>
</dbReference>
<dbReference type="GO" id="GO:0004672">
    <property type="term" value="F:protein kinase activity"/>
    <property type="evidence" value="ECO:0007669"/>
    <property type="project" value="InterPro"/>
</dbReference>
<dbReference type="EMBL" id="CAJPIZ010025725">
    <property type="protein sequence ID" value="CAG2118826.1"/>
    <property type="molecule type" value="Genomic_DNA"/>
</dbReference>
<feature type="domain" description="Protein kinase" evidence="1">
    <location>
        <begin position="1"/>
        <end position="115"/>
    </location>
</feature>
<evidence type="ECO:0000313" key="2">
    <source>
        <dbReference type="EMBL" id="CAD7641688.1"/>
    </source>
</evidence>
<dbReference type="InterPro" id="IPR011009">
    <property type="entry name" value="Kinase-like_dom_sf"/>
</dbReference>
<protein>
    <recommendedName>
        <fullName evidence="1">Protein kinase domain-containing protein</fullName>
    </recommendedName>
</protein>
<dbReference type="OrthoDB" id="339325at2759"/>
<dbReference type="InterPro" id="IPR000719">
    <property type="entry name" value="Prot_kinase_dom"/>
</dbReference>
<dbReference type="PROSITE" id="PS50011">
    <property type="entry name" value="PROTEIN_KINASE_DOM"/>
    <property type="match status" value="1"/>
</dbReference>
<proteinExistence type="predicted"/>
<dbReference type="EMBL" id="OC880300">
    <property type="protein sequence ID" value="CAD7641688.1"/>
    <property type="molecule type" value="Genomic_DNA"/>
</dbReference>
<dbReference type="SUPFAM" id="SSF56112">
    <property type="entry name" value="Protein kinase-like (PK-like)"/>
    <property type="match status" value="2"/>
</dbReference>